<evidence type="ECO:0000256" key="10">
    <source>
        <dbReference type="ARBA" id="ARBA00023235"/>
    </source>
</evidence>
<dbReference type="InterPro" id="IPR013785">
    <property type="entry name" value="Aldolase_TIM"/>
</dbReference>
<evidence type="ECO:0000256" key="8">
    <source>
        <dbReference type="ARBA" id="ARBA00022605"/>
    </source>
</evidence>
<evidence type="ECO:0000256" key="5">
    <source>
        <dbReference type="ARBA" id="ARBA00012550"/>
    </source>
</evidence>
<protein>
    <recommendedName>
        <fullName evidence="6 12">1-(5-phosphoribosyl)-5-[(5-phosphoribosylamino)methylideneamino] imidazole-4-carboxamide isomerase</fullName>
        <ecNumber evidence="5 12">5.3.1.16</ecNumber>
    </recommendedName>
    <alternativeName>
        <fullName evidence="11 12">Phosphoribosylformimino-5-aminoimidazole carboxamide ribotide isomerase</fullName>
    </alternativeName>
</protein>
<evidence type="ECO:0000256" key="7">
    <source>
        <dbReference type="ARBA" id="ARBA00022490"/>
    </source>
</evidence>
<evidence type="ECO:0000256" key="12">
    <source>
        <dbReference type="HAMAP-Rule" id="MF_01014"/>
    </source>
</evidence>
<comment type="catalytic activity">
    <reaction evidence="1 12 14">
        <text>1-(5-phospho-beta-D-ribosyl)-5-[(5-phospho-beta-D-ribosylamino)methylideneamino]imidazole-4-carboxamide = 5-[(5-phospho-1-deoxy-D-ribulos-1-ylimino)methylamino]-1-(5-phospho-beta-D-ribosyl)imidazole-4-carboxamide</text>
        <dbReference type="Rhea" id="RHEA:15469"/>
        <dbReference type="ChEBI" id="CHEBI:58435"/>
        <dbReference type="ChEBI" id="CHEBI:58525"/>
        <dbReference type="EC" id="5.3.1.16"/>
    </reaction>
</comment>
<evidence type="ECO:0000256" key="14">
    <source>
        <dbReference type="RuleBase" id="RU003658"/>
    </source>
</evidence>
<feature type="active site" description="Proton donor" evidence="12">
    <location>
        <position position="129"/>
    </location>
</feature>
<dbReference type="PANTHER" id="PTHR43090:SF2">
    <property type="entry name" value="1-(5-PHOSPHORIBOSYL)-5-[(5-PHOSPHORIBOSYLAMINO)METHYLIDENEAMINO] IMIDAZOLE-4-CARBOXAMIDE ISOMERASE"/>
    <property type="match status" value="1"/>
</dbReference>
<evidence type="ECO:0000256" key="4">
    <source>
        <dbReference type="ARBA" id="ARBA00009667"/>
    </source>
</evidence>
<proteinExistence type="inferred from homology"/>
<dbReference type="PANTHER" id="PTHR43090">
    <property type="entry name" value="1-(5-PHOSPHORIBOSYL)-5-[(5-PHOSPHORIBOSYLAMINO)METHYLIDENEAMINO] IMIDAZOLE-4-CARBOXAMIDE ISOMERASE"/>
    <property type="match status" value="1"/>
</dbReference>
<dbReference type="InterPro" id="IPR044524">
    <property type="entry name" value="Isoase_HisA-like"/>
</dbReference>
<evidence type="ECO:0000313" key="16">
    <source>
        <dbReference type="Proteomes" id="UP001444625"/>
    </source>
</evidence>
<evidence type="ECO:0000256" key="2">
    <source>
        <dbReference type="ARBA" id="ARBA00004496"/>
    </source>
</evidence>
<name>A0ABU9XM35_9BACI</name>
<keyword evidence="9 12" id="KW-0368">Histidine biosynthesis</keyword>
<dbReference type="CDD" id="cd04732">
    <property type="entry name" value="HisA"/>
    <property type="match status" value="1"/>
</dbReference>
<evidence type="ECO:0000256" key="13">
    <source>
        <dbReference type="RuleBase" id="RU003657"/>
    </source>
</evidence>
<sequence>MILFPAIDILDGKCVRLVQGDYNQEKVYSDSPTDMAKRWISLGASALHIVDLDGAKTGKAFNQSVIQDIVMHTSIPIQVGGGIRTMEQMEAYLSIGVSRIILGTAAIDNLPLIQRAVRTYGNKIAVSIDARNGLVATEGWRQTSNIHALDLLKQLEQIGVETIIYTDIAKDGMLEGPNMKELEAINRASSIQVIASGGISSSSDIRGLKEMNLYGAIIGKALYDGTINFREVMED</sequence>
<dbReference type="SUPFAM" id="SSF51366">
    <property type="entry name" value="Ribulose-phoshate binding barrel"/>
    <property type="match status" value="1"/>
</dbReference>
<comment type="subcellular location">
    <subcellularLocation>
        <location evidence="2 12 14">Cytoplasm</location>
    </subcellularLocation>
</comment>
<evidence type="ECO:0000256" key="6">
    <source>
        <dbReference type="ARBA" id="ARBA00018464"/>
    </source>
</evidence>
<dbReference type="InterPro" id="IPR006063">
    <property type="entry name" value="HisA_bact_arch"/>
</dbReference>
<dbReference type="GO" id="GO:0003949">
    <property type="term" value="F:1-(5-phosphoribosyl)-5-[(5-phosphoribosylamino)methylideneamino]imidazole-4-carboxamide isomerase activity"/>
    <property type="evidence" value="ECO:0007669"/>
    <property type="project" value="UniProtKB-EC"/>
</dbReference>
<keyword evidence="10 12" id="KW-0413">Isomerase</keyword>
<keyword evidence="16" id="KW-1185">Reference proteome</keyword>
<evidence type="ECO:0000313" key="15">
    <source>
        <dbReference type="EMBL" id="MEN2768781.1"/>
    </source>
</evidence>
<accession>A0ABU9XM35</accession>
<keyword evidence="7 12" id="KW-0963">Cytoplasm</keyword>
<evidence type="ECO:0000256" key="1">
    <source>
        <dbReference type="ARBA" id="ARBA00000901"/>
    </source>
</evidence>
<feature type="active site" description="Proton acceptor" evidence="12">
    <location>
        <position position="8"/>
    </location>
</feature>
<dbReference type="Pfam" id="PF00977">
    <property type="entry name" value="His_biosynth"/>
    <property type="match status" value="1"/>
</dbReference>
<comment type="caution">
    <text evidence="15">The sequence shown here is derived from an EMBL/GenBank/DDBJ whole genome shotgun (WGS) entry which is preliminary data.</text>
</comment>
<dbReference type="RefSeq" id="WP_345826277.1">
    <property type="nucleotide sequence ID" value="NZ_JBDIML010000007.1"/>
</dbReference>
<evidence type="ECO:0000256" key="11">
    <source>
        <dbReference type="ARBA" id="ARBA00030547"/>
    </source>
</evidence>
<organism evidence="15 16">
    <name type="scientific">Ornithinibacillus xuwenensis</name>
    <dbReference type="NCBI Taxonomy" id="3144668"/>
    <lineage>
        <taxon>Bacteria</taxon>
        <taxon>Bacillati</taxon>
        <taxon>Bacillota</taxon>
        <taxon>Bacilli</taxon>
        <taxon>Bacillales</taxon>
        <taxon>Bacillaceae</taxon>
        <taxon>Ornithinibacillus</taxon>
    </lineage>
</organism>
<dbReference type="Proteomes" id="UP001444625">
    <property type="component" value="Unassembled WGS sequence"/>
</dbReference>
<dbReference type="EC" id="5.3.1.16" evidence="5 12"/>
<dbReference type="Gene3D" id="3.20.20.70">
    <property type="entry name" value="Aldolase class I"/>
    <property type="match status" value="1"/>
</dbReference>
<dbReference type="InterPro" id="IPR006062">
    <property type="entry name" value="His_biosynth"/>
</dbReference>
<comment type="similarity">
    <text evidence="4 12 13">Belongs to the HisA/HisF family.</text>
</comment>
<dbReference type="HAMAP" id="MF_01014">
    <property type="entry name" value="HisA"/>
    <property type="match status" value="1"/>
</dbReference>
<evidence type="ECO:0000256" key="3">
    <source>
        <dbReference type="ARBA" id="ARBA00005133"/>
    </source>
</evidence>
<gene>
    <name evidence="12 15" type="primary">hisA</name>
    <name evidence="15" type="ORF">ABC228_16475</name>
</gene>
<dbReference type="InterPro" id="IPR023016">
    <property type="entry name" value="HisA/PriA"/>
</dbReference>
<dbReference type="NCBIfam" id="TIGR00007">
    <property type="entry name" value="1-(5-phosphoribosyl)-5-[(5-phosphoribosylamino)methylideneamino]imidazole-4-carboxamide isomerase"/>
    <property type="match status" value="1"/>
</dbReference>
<comment type="pathway">
    <text evidence="3 12 14">Amino-acid biosynthesis; L-histidine biosynthesis; L-histidine from 5-phospho-alpha-D-ribose 1-diphosphate: step 4/9.</text>
</comment>
<keyword evidence="8 12" id="KW-0028">Amino-acid biosynthesis</keyword>
<dbReference type="EMBL" id="JBDIML010000007">
    <property type="protein sequence ID" value="MEN2768781.1"/>
    <property type="molecule type" value="Genomic_DNA"/>
</dbReference>
<evidence type="ECO:0000256" key="9">
    <source>
        <dbReference type="ARBA" id="ARBA00023102"/>
    </source>
</evidence>
<reference evidence="15 16" key="1">
    <citation type="submission" date="2024-05" db="EMBL/GenBank/DDBJ databases">
        <authorList>
            <person name="Haq I."/>
            <person name="Ullah Z."/>
            <person name="Ahmad R."/>
            <person name="Li M."/>
            <person name="Tong Y."/>
        </authorList>
    </citation>
    <scope>NUCLEOTIDE SEQUENCE [LARGE SCALE GENOMIC DNA]</scope>
    <source>
        <strain evidence="15 16">16A2E</strain>
    </source>
</reference>
<dbReference type="InterPro" id="IPR011060">
    <property type="entry name" value="RibuloseP-bd_barrel"/>
</dbReference>